<dbReference type="OrthoDB" id="15528at2"/>
<reference evidence="1 2" key="1">
    <citation type="submission" date="2018-10" db="EMBL/GenBank/DDBJ databases">
        <title>Genomic Encyclopedia of Archaeal and Bacterial Type Strains, Phase II (KMG-II): from individual species to whole genera.</title>
        <authorList>
            <person name="Goeker M."/>
        </authorList>
    </citation>
    <scope>NUCLEOTIDE SEQUENCE [LARGE SCALE GENOMIC DNA]</scope>
    <source>
        <strain evidence="1 2">DSM 16510</strain>
    </source>
</reference>
<dbReference type="RefSeq" id="WP_121008567.1">
    <property type="nucleotide sequence ID" value="NZ_RCCJ01000001.1"/>
</dbReference>
<comment type="caution">
    <text evidence="1">The sequence shown here is derived from an EMBL/GenBank/DDBJ whole genome shotgun (WGS) entry which is preliminary data.</text>
</comment>
<dbReference type="Proteomes" id="UP000267841">
    <property type="component" value="Unassembled WGS sequence"/>
</dbReference>
<protein>
    <submittedName>
        <fullName evidence="1">Uncharacterized protein</fullName>
    </submittedName>
</protein>
<evidence type="ECO:0000313" key="1">
    <source>
        <dbReference type="EMBL" id="RLJ69758.1"/>
    </source>
</evidence>
<evidence type="ECO:0000313" key="2">
    <source>
        <dbReference type="Proteomes" id="UP000267841"/>
    </source>
</evidence>
<dbReference type="EMBL" id="RCCJ01000001">
    <property type="protein sequence ID" value="RLJ69758.1"/>
    <property type="molecule type" value="Genomic_DNA"/>
</dbReference>
<accession>A0A497XLU9</accession>
<proteinExistence type="predicted"/>
<organism evidence="1 2">
    <name type="scientific">Hydrogenivirga caldilitoris</name>
    <dbReference type="NCBI Taxonomy" id="246264"/>
    <lineage>
        <taxon>Bacteria</taxon>
        <taxon>Pseudomonadati</taxon>
        <taxon>Aquificota</taxon>
        <taxon>Aquificia</taxon>
        <taxon>Aquificales</taxon>
        <taxon>Aquificaceae</taxon>
        <taxon>Hydrogenivirga</taxon>
    </lineage>
</organism>
<gene>
    <name evidence="1" type="ORF">BCF55_0013</name>
</gene>
<sequence>MLRYILYVAAVFIIADHVFTHWGPEIINWLASSFLGRDVTVVEEAPYRESLIDKVIQSVRDKLGDSRR</sequence>
<name>A0A497XLU9_9AQUI</name>
<keyword evidence="2" id="KW-1185">Reference proteome</keyword>
<dbReference type="AlphaFoldDB" id="A0A497XLU9"/>